<dbReference type="RefSeq" id="WP_160196900.1">
    <property type="nucleotide sequence ID" value="NZ_QXXA01000006.1"/>
</dbReference>
<gene>
    <name evidence="2" type="ORF">D3Z33_06010</name>
</gene>
<dbReference type="Pfam" id="PF00107">
    <property type="entry name" value="ADH_zinc_N"/>
    <property type="match status" value="1"/>
</dbReference>
<dbReference type="OrthoDB" id="9782155at2"/>
<dbReference type="SUPFAM" id="SSF50129">
    <property type="entry name" value="GroES-like"/>
    <property type="match status" value="1"/>
</dbReference>
<dbReference type="Proteomes" id="UP000467132">
    <property type="component" value="Unassembled WGS sequence"/>
</dbReference>
<dbReference type="CDD" id="cd05280">
    <property type="entry name" value="MDR_yhdh_yhfp"/>
    <property type="match status" value="1"/>
</dbReference>
<dbReference type="Gene3D" id="3.40.50.720">
    <property type="entry name" value="NAD(P)-binding Rossmann-like Domain"/>
    <property type="match status" value="1"/>
</dbReference>
<dbReference type="SUPFAM" id="SSF51735">
    <property type="entry name" value="NAD(P)-binding Rossmann-fold domains"/>
    <property type="match status" value="1"/>
</dbReference>
<feature type="domain" description="Enoyl reductase (ER)" evidence="1">
    <location>
        <begin position="15"/>
        <end position="329"/>
    </location>
</feature>
<dbReference type="InterPro" id="IPR013149">
    <property type="entry name" value="ADH-like_C"/>
</dbReference>
<dbReference type="InterPro" id="IPR051397">
    <property type="entry name" value="Zn-ADH-like_protein"/>
</dbReference>
<dbReference type="InterPro" id="IPR036291">
    <property type="entry name" value="NAD(P)-bd_dom_sf"/>
</dbReference>
<comment type="caution">
    <text evidence="2">The sequence shown here is derived from an EMBL/GenBank/DDBJ whole genome shotgun (WGS) entry which is preliminary data.</text>
</comment>
<dbReference type="GO" id="GO:0043958">
    <property type="term" value="F:acryloyl-CoA reductase (NADH) activity"/>
    <property type="evidence" value="ECO:0007669"/>
    <property type="project" value="UniProtKB-EC"/>
</dbReference>
<proteinExistence type="predicted"/>
<evidence type="ECO:0000313" key="3">
    <source>
        <dbReference type="Proteomes" id="UP000467132"/>
    </source>
</evidence>
<dbReference type="GO" id="GO:0043957">
    <property type="term" value="F:acryloyl-CoA reductase (NADPH) activity"/>
    <property type="evidence" value="ECO:0007669"/>
    <property type="project" value="TreeGrafter"/>
</dbReference>
<dbReference type="Gene3D" id="3.90.180.10">
    <property type="entry name" value="Medium-chain alcohol dehydrogenases, catalytic domain"/>
    <property type="match status" value="1"/>
</dbReference>
<sequence>MNDAKFKAFFVEQDGENFKRSIISKQISDLPEGDITINVKYSSLNYKDALSSIGNKGVTRNYPHTPGIDAAGIVVESNDNNIKEGDKVLVTGYDLGMNTDGGFEEYIRVPSKWVVKLPENLSLKESMIYGTAGFTAAISVYKLMKLGRVKPEDGEILVTGATGGVGSTAIKILSKLGYDVIGATGKKEEKNMIVNMGAKDIINRHEFEDESGKPILKSRWAGVIDTTGGNILSTAIKTTNYGGSVTTCGNVAGHKFDASVYPFILRGVSLLGVDSVNVDNELRNILWSLLSNDWKIDTLHDNINEIGLSNLNDEIHKMLNGSHKGRTIVNLEI</sequence>
<dbReference type="SMART" id="SM00829">
    <property type="entry name" value="PKS_ER"/>
    <property type="match status" value="1"/>
</dbReference>
<keyword evidence="3" id="KW-1185">Reference proteome</keyword>
<dbReference type="EC" id="1.3.1.95" evidence="2"/>
<evidence type="ECO:0000259" key="1">
    <source>
        <dbReference type="SMART" id="SM00829"/>
    </source>
</evidence>
<protein>
    <submittedName>
        <fullName evidence="2">Acryloyl-CoA reductase</fullName>
        <ecNumber evidence="2">1.3.1.95</ecNumber>
    </submittedName>
</protein>
<reference evidence="2 3" key="1">
    <citation type="submission" date="2018-08" db="EMBL/GenBank/DDBJ databases">
        <title>Murine metabolic-syndrome-specific gut microbial biobank.</title>
        <authorList>
            <person name="Liu C."/>
        </authorList>
    </citation>
    <scope>NUCLEOTIDE SEQUENCE [LARGE SCALE GENOMIC DNA]</scope>
    <source>
        <strain evidence="2 3">583</strain>
    </source>
</reference>
<name>A0A845QV66_9CLOT</name>
<evidence type="ECO:0000313" key="2">
    <source>
        <dbReference type="EMBL" id="NBI06415.1"/>
    </source>
</evidence>
<dbReference type="Pfam" id="PF08240">
    <property type="entry name" value="ADH_N"/>
    <property type="match status" value="1"/>
</dbReference>
<dbReference type="PANTHER" id="PTHR43677">
    <property type="entry name" value="SHORT-CHAIN DEHYDROGENASE/REDUCTASE"/>
    <property type="match status" value="1"/>
</dbReference>
<dbReference type="NCBIfam" id="TIGR02823">
    <property type="entry name" value="oxido_YhdH"/>
    <property type="match status" value="1"/>
</dbReference>
<dbReference type="EMBL" id="QXXA01000006">
    <property type="protein sequence ID" value="NBI06415.1"/>
    <property type="molecule type" value="Genomic_DNA"/>
</dbReference>
<keyword evidence="2" id="KW-0560">Oxidoreductase</keyword>
<accession>A0A845QV66</accession>
<dbReference type="InterPro" id="IPR013154">
    <property type="entry name" value="ADH-like_N"/>
</dbReference>
<dbReference type="InterPro" id="IPR014188">
    <property type="entry name" value="Acrylyl-CoA_reductase_AcuI"/>
</dbReference>
<dbReference type="InterPro" id="IPR020843">
    <property type="entry name" value="ER"/>
</dbReference>
<dbReference type="InterPro" id="IPR011032">
    <property type="entry name" value="GroES-like_sf"/>
</dbReference>
<dbReference type="PANTHER" id="PTHR43677:SF1">
    <property type="entry name" value="ACRYLYL-COA REDUCTASE ACUI-RELATED"/>
    <property type="match status" value="1"/>
</dbReference>
<dbReference type="AlphaFoldDB" id="A0A845QV66"/>
<organism evidence="2 3">
    <name type="scientific">Senegalia massiliensis</name>
    <dbReference type="NCBI Taxonomy" id="1720316"/>
    <lineage>
        <taxon>Bacteria</taxon>
        <taxon>Bacillati</taxon>
        <taxon>Bacillota</taxon>
        <taxon>Clostridia</taxon>
        <taxon>Eubacteriales</taxon>
        <taxon>Clostridiaceae</taxon>
        <taxon>Senegalia</taxon>
    </lineage>
</organism>